<protein>
    <recommendedName>
        <fullName evidence="2">C-type lectin domain-containing protein</fullName>
    </recommendedName>
</protein>
<feature type="domain" description="C-type lectin" evidence="2">
    <location>
        <begin position="1"/>
        <end position="56"/>
    </location>
</feature>
<keyword evidence="1" id="KW-1015">Disulfide bond</keyword>
<dbReference type="InterPro" id="IPR018378">
    <property type="entry name" value="C-type_lectin_CS"/>
</dbReference>
<keyword evidence="4" id="KW-1185">Reference proteome</keyword>
<accession>A0AA89C5J1</accession>
<gene>
    <name evidence="3" type="ORF">FSP39_007589</name>
</gene>
<sequence>MWESNMKKVEYTDFLKGQPNNHAGNEHCLEMYSTGRTGAYTWNDLNCDVQRKFVCEKGVKKNPCEFIGRKSLAGGRPLTIINNYKEK</sequence>
<name>A0AA89C5J1_PINIB</name>
<organism evidence="3 4">
    <name type="scientific">Pinctada imbricata</name>
    <name type="common">Atlantic pearl-oyster</name>
    <name type="synonym">Pinctada martensii</name>
    <dbReference type="NCBI Taxonomy" id="66713"/>
    <lineage>
        <taxon>Eukaryota</taxon>
        <taxon>Metazoa</taxon>
        <taxon>Spiralia</taxon>
        <taxon>Lophotrochozoa</taxon>
        <taxon>Mollusca</taxon>
        <taxon>Bivalvia</taxon>
        <taxon>Autobranchia</taxon>
        <taxon>Pteriomorphia</taxon>
        <taxon>Pterioida</taxon>
        <taxon>Pterioidea</taxon>
        <taxon>Pteriidae</taxon>
        <taxon>Pinctada</taxon>
    </lineage>
</organism>
<dbReference type="AlphaFoldDB" id="A0AA89C5J1"/>
<evidence type="ECO:0000259" key="2">
    <source>
        <dbReference type="PROSITE" id="PS50041"/>
    </source>
</evidence>
<dbReference type="InterPro" id="IPR016186">
    <property type="entry name" value="C-type_lectin-like/link_sf"/>
</dbReference>
<dbReference type="Pfam" id="PF00059">
    <property type="entry name" value="Lectin_C"/>
    <property type="match status" value="1"/>
</dbReference>
<dbReference type="InterPro" id="IPR001304">
    <property type="entry name" value="C-type_lectin-like"/>
</dbReference>
<dbReference type="PROSITE" id="PS50041">
    <property type="entry name" value="C_TYPE_LECTIN_2"/>
    <property type="match status" value="1"/>
</dbReference>
<evidence type="ECO:0000313" key="3">
    <source>
        <dbReference type="EMBL" id="KAK3101954.1"/>
    </source>
</evidence>
<evidence type="ECO:0000256" key="1">
    <source>
        <dbReference type="ARBA" id="ARBA00023157"/>
    </source>
</evidence>
<comment type="caution">
    <text evidence="3">The sequence shown here is derived from an EMBL/GenBank/DDBJ whole genome shotgun (WGS) entry which is preliminary data.</text>
</comment>
<dbReference type="PROSITE" id="PS00615">
    <property type="entry name" value="C_TYPE_LECTIN_1"/>
    <property type="match status" value="1"/>
</dbReference>
<reference evidence="3" key="1">
    <citation type="submission" date="2019-08" db="EMBL/GenBank/DDBJ databases">
        <title>The improved chromosome-level genome for the pearl oyster Pinctada fucata martensii using PacBio sequencing and Hi-C.</title>
        <authorList>
            <person name="Zheng Z."/>
        </authorList>
    </citation>
    <scope>NUCLEOTIDE SEQUENCE</scope>
    <source>
        <strain evidence="3">ZZ-2019</strain>
        <tissue evidence="3">Adductor muscle</tissue>
    </source>
</reference>
<proteinExistence type="predicted"/>
<dbReference type="Gene3D" id="3.10.100.10">
    <property type="entry name" value="Mannose-Binding Protein A, subunit A"/>
    <property type="match status" value="1"/>
</dbReference>
<dbReference type="Proteomes" id="UP001186944">
    <property type="component" value="Unassembled WGS sequence"/>
</dbReference>
<dbReference type="EMBL" id="VSWD01000005">
    <property type="protein sequence ID" value="KAK3101954.1"/>
    <property type="molecule type" value="Genomic_DNA"/>
</dbReference>
<dbReference type="SUPFAM" id="SSF56436">
    <property type="entry name" value="C-type lectin-like"/>
    <property type="match status" value="1"/>
</dbReference>
<dbReference type="InterPro" id="IPR016187">
    <property type="entry name" value="CTDL_fold"/>
</dbReference>
<evidence type="ECO:0000313" key="4">
    <source>
        <dbReference type="Proteomes" id="UP001186944"/>
    </source>
</evidence>